<name>A0A2S2DSW9_9BACT</name>
<gene>
    <name evidence="2" type="ORF">HME7025_00247</name>
</gene>
<feature type="transmembrane region" description="Helical" evidence="1">
    <location>
        <begin position="49"/>
        <end position="73"/>
    </location>
</feature>
<dbReference type="Proteomes" id="UP000245468">
    <property type="component" value="Chromosome"/>
</dbReference>
<sequence>MLNKKLNTTFIIASMAILIFLVIITFKLITETDNPALFTIDFDEKSHVVSSYGTLVGSLLTFLSIIFVIYTILQQKEQYSNDKLLEKSKEKNALFDRLKLIHNLLNEIFKHITDTGVEMKAFFEIEKEKTFGSNQMSFYTNKNYYRLLELDYQSIFSAFQEYSKDEDKTKSFNDLYKMVDFYSESFIEQREKYLYHINDKVERKQKIASELNSVMDEASKMIGEYKIELATNNEYKQNLWFQLLNELIVFYYKLISEKDDADFEAIEKEVLVIFLKKANAVEKNIGFEKRILDLVLKIAGIRKQLNSMKMESLNFSNQIESRYKKYYAPESKNLMRLNELSTNISGLITNSVKPVSKNRYFSLL</sequence>
<dbReference type="KEGG" id="psez:HME7025_00247"/>
<keyword evidence="1" id="KW-0812">Transmembrane</keyword>
<dbReference type="EMBL" id="CP029346">
    <property type="protein sequence ID" value="AWL08130.1"/>
    <property type="molecule type" value="Genomic_DNA"/>
</dbReference>
<evidence type="ECO:0000256" key="1">
    <source>
        <dbReference type="SAM" id="Phobius"/>
    </source>
</evidence>
<evidence type="ECO:0000313" key="3">
    <source>
        <dbReference type="Proteomes" id="UP000245468"/>
    </source>
</evidence>
<keyword evidence="1" id="KW-0472">Membrane</keyword>
<feature type="transmembrane region" description="Helical" evidence="1">
    <location>
        <begin position="7"/>
        <end position="29"/>
    </location>
</feature>
<reference evidence="3" key="1">
    <citation type="submission" date="2018-05" db="EMBL/GenBank/DDBJ databases">
        <title>Pseudarcicella sp. HME7025 Genome sequencing and assembly.</title>
        <authorList>
            <person name="Kim H."/>
            <person name="Kang H."/>
            <person name="Joh K."/>
        </authorList>
    </citation>
    <scope>NUCLEOTIDE SEQUENCE [LARGE SCALE GENOMIC DNA]</scope>
    <source>
        <strain evidence="3">HME7025</strain>
    </source>
</reference>
<dbReference type="RefSeq" id="WP_109321901.1">
    <property type="nucleotide sequence ID" value="NZ_CP029346.1"/>
</dbReference>
<accession>A0A2S2DSW9</accession>
<dbReference type="OrthoDB" id="1237135at2"/>
<keyword evidence="3" id="KW-1185">Reference proteome</keyword>
<organism evidence="2 3">
    <name type="scientific">Aquirufa nivalisilvae</name>
    <dbReference type="NCBI Taxonomy" id="2516557"/>
    <lineage>
        <taxon>Bacteria</taxon>
        <taxon>Pseudomonadati</taxon>
        <taxon>Bacteroidota</taxon>
        <taxon>Cytophagia</taxon>
        <taxon>Cytophagales</taxon>
        <taxon>Flectobacillaceae</taxon>
        <taxon>Aquirufa</taxon>
    </lineage>
</organism>
<evidence type="ECO:0008006" key="4">
    <source>
        <dbReference type="Google" id="ProtNLM"/>
    </source>
</evidence>
<evidence type="ECO:0000313" key="2">
    <source>
        <dbReference type="EMBL" id="AWL08130.1"/>
    </source>
</evidence>
<dbReference type="AlphaFoldDB" id="A0A2S2DSW9"/>
<protein>
    <recommendedName>
        <fullName evidence="4">Phage abortive infection protein</fullName>
    </recommendedName>
</protein>
<proteinExistence type="predicted"/>
<keyword evidence="1" id="KW-1133">Transmembrane helix</keyword>